<dbReference type="SUPFAM" id="SSF52172">
    <property type="entry name" value="CheY-like"/>
    <property type="match status" value="1"/>
</dbReference>
<gene>
    <name evidence="4" type="ORF">H9L15_08610</name>
</gene>
<dbReference type="EMBL" id="CP060780">
    <property type="protein sequence ID" value="QNP42380.1"/>
    <property type="molecule type" value="Genomic_DNA"/>
</dbReference>
<dbReference type="InterPro" id="IPR001789">
    <property type="entry name" value="Sig_transdc_resp-reg_receiver"/>
</dbReference>
<dbReference type="Pfam" id="PF00072">
    <property type="entry name" value="Response_reg"/>
    <property type="match status" value="1"/>
</dbReference>
<feature type="modified residue" description="4-aspartylphosphate" evidence="2">
    <location>
        <position position="52"/>
    </location>
</feature>
<dbReference type="PANTHER" id="PTHR44591:SF3">
    <property type="entry name" value="RESPONSE REGULATORY DOMAIN-CONTAINING PROTEIN"/>
    <property type="match status" value="1"/>
</dbReference>
<dbReference type="InterPro" id="IPR011006">
    <property type="entry name" value="CheY-like_superfamily"/>
</dbReference>
<keyword evidence="5" id="KW-1185">Reference proteome</keyword>
<evidence type="ECO:0000313" key="5">
    <source>
        <dbReference type="Proteomes" id="UP000516134"/>
    </source>
</evidence>
<evidence type="ECO:0000256" key="1">
    <source>
        <dbReference type="ARBA" id="ARBA00022553"/>
    </source>
</evidence>
<sequence length="118" mass="12476">MHALIIEDETLIAMSIQDILEECGFTSFDVVNSTEQAIVAAQLKCPDLITADVQLNPGSGIDAVDQICGGPPIPVIFITGSPADVVKRMPHHPLIVKPFTNELVATAVRSALATAKEA</sequence>
<dbReference type="InterPro" id="IPR050595">
    <property type="entry name" value="Bact_response_regulator"/>
</dbReference>
<dbReference type="Proteomes" id="UP000516134">
    <property type="component" value="Chromosome"/>
</dbReference>
<protein>
    <submittedName>
        <fullName evidence="4">Response regulator</fullName>
    </submittedName>
</protein>
<evidence type="ECO:0000259" key="3">
    <source>
        <dbReference type="PROSITE" id="PS50110"/>
    </source>
</evidence>
<dbReference type="RefSeq" id="WP_187713813.1">
    <property type="nucleotide sequence ID" value="NZ_BAABJC010000001.1"/>
</dbReference>
<evidence type="ECO:0000313" key="4">
    <source>
        <dbReference type="EMBL" id="QNP42380.1"/>
    </source>
</evidence>
<dbReference type="PROSITE" id="PS50110">
    <property type="entry name" value="RESPONSE_REGULATORY"/>
    <property type="match status" value="1"/>
</dbReference>
<name>A0ABX6SY81_9SPHN</name>
<dbReference type="Gene3D" id="3.40.50.2300">
    <property type="match status" value="1"/>
</dbReference>
<organism evidence="4 5">
    <name type="scientific">Sphingomonas daechungensis</name>
    <dbReference type="NCBI Taxonomy" id="1176646"/>
    <lineage>
        <taxon>Bacteria</taxon>
        <taxon>Pseudomonadati</taxon>
        <taxon>Pseudomonadota</taxon>
        <taxon>Alphaproteobacteria</taxon>
        <taxon>Sphingomonadales</taxon>
        <taxon>Sphingomonadaceae</taxon>
        <taxon>Sphingomonas</taxon>
    </lineage>
</organism>
<dbReference type="SMART" id="SM00448">
    <property type="entry name" value="REC"/>
    <property type="match status" value="1"/>
</dbReference>
<feature type="domain" description="Response regulatory" evidence="3">
    <location>
        <begin position="2"/>
        <end position="112"/>
    </location>
</feature>
<reference evidence="4 5" key="1">
    <citation type="submission" date="2020-08" db="EMBL/GenBank/DDBJ databases">
        <title>Genome sequence of Sphingomonas daechungensis KACC 18115T.</title>
        <authorList>
            <person name="Hyun D.-W."/>
            <person name="Bae J.-W."/>
        </authorList>
    </citation>
    <scope>NUCLEOTIDE SEQUENCE [LARGE SCALE GENOMIC DNA]</scope>
    <source>
        <strain evidence="4 5">KACC 18115</strain>
    </source>
</reference>
<keyword evidence="1 2" id="KW-0597">Phosphoprotein</keyword>
<accession>A0ABX6SY81</accession>
<proteinExistence type="predicted"/>
<evidence type="ECO:0000256" key="2">
    <source>
        <dbReference type="PROSITE-ProRule" id="PRU00169"/>
    </source>
</evidence>
<dbReference type="PANTHER" id="PTHR44591">
    <property type="entry name" value="STRESS RESPONSE REGULATOR PROTEIN 1"/>
    <property type="match status" value="1"/>
</dbReference>